<evidence type="ECO:0000313" key="4">
    <source>
        <dbReference type="EMBL" id="MFD2275489.1"/>
    </source>
</evidence>
<name>A0ABW5E4X9_9BACT</name>
<comment type="similarity">
    <text evidence="2">Belongs to the YbaB/EbfC family.</text>
</comment>
<comment type="subunit">
    <text evidence="2">Homodimer.</text>
</comment>
<reference evidence="5" key="1">
    <citation type="journal article" date="2019" name="Int. J. Syst. Evol. Microbiol.">
        <title>The Global Catalogue of Microorganisms (GCM) 10K type strain sequencing project: providing services to taxonomists for standard genome sequencing and annotation.</title>
        <authorList>
            <consortium name="The Broad Institute Genomics Platform"/>
            <consortium name="The Broad Institute Genome Sequencing Center for Infectious Disease"/>
            <person name="Wu L."/>
            <person name="Ma J."/>
        </authorList>
    </citation>
    <scope>NUCLEOTIDE SEQUENCE [LARGE SCALE GENOMIC DNA]</scope>
    <source>
        <strain evidence="5">JCM 16545</strain>
    </source>
</reference>
<dbReference type="PIRSF" id="PIRSF004555">
    <property type="entry name" value="UCP004555"/>
    <property type="match status" value="1"/>
</dbReference>
<organism evidence="4 5">
    <name type="scientific">Rubritalea spongiae</name>
    <dbReference type="NCBI Taxonomy" id="430797"/>
    <lineage>
        <taxon>Bacteria</taxon>
        <taxon>Pseudomonadati</taxon>
        <taxon>Verrucomicrobiota</taxon>
        <taxon>Verrucomicrobiia</taxon>
        <taxon>Verrucomicrobiales</taxon>
        <taxon>Rubritaleaceae</taxon>
        <taxon>Rubritalea</taxon>
    </lineage>
</organism>
<dbReference type="PANTHER" id="PTHR33449:SF1">
    <property type="entry name" value="NUCLEOID-ASSOCIATED PROTEIN YBAB"/>
    <property type="match status" value="1"/>
</dbReference>
<protein>
    <recommendedName>
        <fullName evidence="2">Nucleoid-associated protein ACFSQZ_03315</fullName>
    </recommendedName>
</protein>
<comment type="subcellular location">
    <subcellularLocation>
        <location evidence="2">Cytoplasm</location>
        <location evidence="2">Nucleoid</location>
    </subcellularLocation>
</comment>
<evidence type="ECO:0000256" key="1">
    <source>
        <dbReference type="ARBA" id="ARBA00023125"/>
    </source>
</evidence>
<dbReference type="Gene3D" id="3.30.1310.10">
    <property type="entry name" value="Nucleoid-associated protein YbaB-like domain"/>
    <property type="match status" value="1"/>
</dbReference>
<feature type="coiled-coil region" evidence="3">
    <location>
        <begin position="3"/>
        <end position="30"/>
    </location>
</feature>
<keyword evidence="5" id="KW-1185">Reference proteome</keyword>
<dbReference type="Pfam" id="PF02575">
    <property type="entry name" value="YbaB_DNA_bd"/>
    <property type="match status" value="1"/>
</dbReference>
<evidence type="ECO:0000256" key="2">
    <source>
        <dbReference type="HAMAP-Rule" id="MF_00274"/>
    </source>
</evidence>
<dbReference type="InterPro" id="IPR004401">
    <property type="entry name" value="YbaB/EbfC"/>
</dbReference>
<dbReference type="PANTHER" id="PTHR33449">
    <property type="entry name" value="NUCLEOID-ASSOCIATED PROTEIN YBAB"/>
    <property type="match status" value="1"/>
</dbReference>
<comment type="caution">
    <text evidence="4">The sequence shown here is derived from an EMBL/GenBank/DDBJ whole genome shotgun (WGS) entry which is preliminary data.</text>
</comment>
<gene>
    <name evidence="4" type="ORF">ACFSQZ_03315</name>
</gene>
<evidence type="ECO:0000313" key="5">
    <source>
        <dbReference type="Proteomes" id="UP001597297"/>
    </source>
</evidence>
<dbReference type="HAMAP" id="MF_00274">
    <property type="entry name" value="DNA_YbaB_EbfC"/>
    <property type="match status" value="1"/>
</dbReference>
<sequence>MDINKLMKQAQQMQAGMQKAQEELANQTVEASVGGGKVTVVATGAGEVKDIKIDPSIVDPEDVEFLQELVLKGVQEAITKGKEMATGEMSKLTGGLNIPGLS</sequence>
<dbReference type="InterPro" id="IPR036894">
    <property type="entry name" value="YbaB-like_sf"/>
</dbReference>
<comment type="function">
    <text evidence="2">Binds to DNA and alters its conformation. May be involved in regulation of gene expression, nucleoid organization and DNA protection.</text>
</comment>
<dbReference type="EMBL" id="JBHUJC010000010">
    <property type="protein sequence ID" value="MFD2275489.1"/>
    <property type="molecule type" value="Genomic_DNA"/>
</dbReference>
<accession>A0ABW5E4X9</accession>
<proteinExistence type="inferred from homology"/>
<evidence type="ECO:0000256" key="3">
    <source>
        <dbReference type="SAM" id="Coils"/>
    </source>
</evidence>
<keyword evidence="3" id="KW-0175">Coiled coil</keyword>
<dbReference type="Proteomes" id="UP001597297">
    <property type="component" value="Unassembled WGS sequence"/>
</dbReference>
<keyword evidence="2" id="KW-0963">Cytoplasm</keyword>
<dbReference type="NCBIfam" id="TIGR00103">
    <property type="entry name" value="DNA_YbaB_EbfC"/>
    <property type="match status" value="1"/>
</dbReference>
<keyword evidence="1 2" id="KW-0238">DNA-binding</keyword>
<dbReference type="RefSeq" id="WP_377092709.1">
    <property type="nucleotide sequence ID" value="NZ_JBHSJM010000001.1"/>
</dbReference>
<dbReference type="SUPFAM" id="SSF82607">
    <property type="entry name" value="YbaB-like"/>
    <property type="match status" value="1"/>
</dbReference>